<dbReference type="Gramene" id="Kaladp0039s0495.1.v1.1">
    <property type="protein sequence ID" value="Kaladp0039s0495.1.v1.1.CDS.1"/>
    <property type="gene ID" value="Kaladp0039s0495.v1.1"/>
</dbReference>
<evidence type="ECO:0000256" key="3">
    <source>
        <dbReference type="ARBA" id="ARBA00023125"/>
    </source>
</evidence>
<feature type="compositionally biased region" description="Polar residues" evidence="6">
    <location>
        <begin position="82"/>
        <end position="97"/>
    </location>
</feature>
<keyword evidence="4" id="KW-0804">Transcription</keyword>
<dbReference type="GO" id="GO:0003677">
    <property type="term" value="F:DNA binding"/>
    <property type="evidence" value="ECO:0007669"/>
    <property type="project" value="UniProtKB-KW"/>
</dbReference>
<evidence type="ECO:0000256" key="5">
    <source>
        <dbReference type="ARBA" id="ARBA00023242"/>
    </source>
</evidence>
<evidence type="ECO:0000256" key="2">
    <source>
        <dbReference type="ARBA" id="ARBA00023015"/>
    </source>
</evidence>
<dbReference type="OMA" id="HRKQTMN"/>
<keyword evidence="3" id="KW-0238">DNA-binding</keyword>
<dbReference type="PROSITE" id="PS51032">
    <property type="entry name" value="AP2_ERF"/>
    <property type="match status" value="1"/>
</dbReference>
<evidence type="ECO:0000256" key="6">
    <source>
        <dbReference type="SAM" id="MobiDB-lite"/>
    </source>
</evidence>
<evidence type="ECO:0000256" key="1">
    <source>
        <dbReference type="ARBA" id="ARBA00004123"/>
    </source>
</evidence>
<evidence type="ECO:0000256" key="4">
    <source>
        <dbReference type="ARBA" id="ARBA00023163"/>
    </source>
</evidence>
<protein>
    <recommendedName>
        <fullName evidence="7">AP2/ERF domain-containing protein</fullName>
    </recommendedName>
</protein>
<dbReference type="AlphaFoldDB" id="A0A7N0TLZ6"/>
<comment type="subcellular location">
    <subcellularLocation>
        <location evidence="1">Nucleus</location>
    </subcellularLocation>
</comment>
<dbReference type="GO" id="GO:0005634">
    <property type="term" value="C:nucleus"/>
    <property type="evidence" value="ECO:0007669"/>
    <property type="project" value="UniProtKB-SubCell"/>
</dbReference>
<keyword evidence="2" id="KW-0805">Transcription regulation</keyword>
<dbReference type="SUPFAM" id="SSF54171">
    <property type="entry name" value="DNA-binding domain"/>
    <property type="match status" value="1"/>
</dbReference>
<evidence type="ECO:0000259" key="7">
    <source>
        <dbReference type="PROSITE" id="PS51032"/>
    </source>
</evidence>
<organism evidence="8 9">
    <name type="scientific">Kalanchoe fedtschenkoi</name>
    <name type="common">Lavender scallops</name>
    <name type="synonym">South American air plant</name>
    <dbReference type="NCBI Taxonomy" id="63787"/>
    <lineage>
        <taxon>Eukaryota</taxon>
        <taxon>Viridiplantae</taxon>
        <taxon>Streptophyta</taxon>
        <taxon>Embryophyta</taxon>
        <taxon>Tracheophyta</taxon>
        <taxon>Spermatophyta</taxon>
        <taxon>Magnoliopsida</taxon>
        <taxon>eudicotyledons</taxon>
        <taxon>Gunneridae</taxon>
        <taxon>Pentapetalae</taxon>
        <taxon>Saxifragales</taxon>
        <taxon>Crassulaceae</taxon>
        <taxon>Kalanchoe</taxon>
    </lineage>
</organism>
<dbReference type="CDD" id="cd00018">
    <property type="entry name" value="AP2"/>
    <property type="match status" value="1"/>
</dbReference>
<sequence>MIKPLLINTKLASGSAVTSPVGSGVNSSTKSLRKVRIICSDPYATESSDDEYKYAERRCKKVIQEIQLPSLRHAEKARSEGLTPTSSGLYSNSNGSKNYGKRRRMVSKPAARRPSSSMYKGVRQRKWGKWAAEIRDPFKGVRVWLGTYSTAEDASMAYQRKELEFEAMAAAMKSHSNSSISGENVKAGVGALRGAFESDESESGVSHTSLSSVAEKAVFESELGDVETAEKMNLVELVSAEDHHVDTFKTSLLDKEISLGLEFDSMFMDTDFSPVFDDFGAVENFDFLFDGVEDHSSTDLPDFDIDLGSTELAWIEESLNIACP</sequence>
<name>A0A7N0TLZ6_KALFE</name>
<accession>A0A7N0TLZ6</accession>
<dbReference type="Gene3D" id="3.30.730.10">
    <property type="entry name" value="AP2/ERF domain"/>
    <property type="match status" value="1"/>
</dbReference>
<dbReference type="Proteomes" id="UP000594263">
    <property type="component" value="Unplaced"/>
</dbReference>
<proteinExistence type="predicted"/>
<evidence type="ECO:0000313" key="8">
    <source>
        <dbReference type="EnsemblPlants" id="Kaladp0039s0495.1.v1.1.CDS.1"/>
    </source>
</evidence>
<keyword evidence="5" id="KW-0539">Nucleus</keyword>
<dbReference type="Pfam" id="PF00847">
    <property type="entry name" value="AP2"/>
    <property type="match status" value="1"/>
</dbReference>
<dbReference type="InterPro" id="IPR050913">
    <property type="entry name" value="AP2/ERF_ERF"/>
</dbReference>
<dbReference type="InterPro" id="IPR001471">
    <property type="entry name" value="AP2/ERF_dom"/>
</dbReference>
<dbReference type="InterPro" id="IPR016177">
    <property type="entry name" value="DNA-bd_dom_sf"/>
</dbReference>
<reference evidence="8" key="1">
    <citation type="submission" date="2021-01" db="UniProtKB">
        <authorList>
            <consortium name="EnsemblPlants"/>
        </authorList>
    </citation>
    <scope>IDENTIFICATION</scope>
</reference>
<dbReference type="EnsemblPlants" id="Kaladp0039s0495.1.v1.1">
    <property type="protein sequence ID" value="Kaladp0039s0495.1.v1.1.CDS.1"/>
    <property type="gene ID" value="Kaladp0039s0495.v1.1"/>
</dbReference>
<keyword evidence="9" id="KW-1185">Reference proteome</keyword>
<dbReference type="PANTHER" id="PTHR31194">
    <property type="entry name" value="SHN SHINE , DNA BINDING / TRANSCRIPTION FACTOR"/>
    <property type="match status" value="1"/>
</dbReference>
<dbReference type="InterPro" id="IPR036955">
    <property type="entry name" value="AP2/ERF_dom_sf"/>
</dbReference>
<feature type="region of interest" description="Disordered" evidence="6">
    <location>
        <begin position="73"/>
        <end position="120"/>
    </location>
</feature>
<evidence type="ECO:0000313" key="9">
    <source>
        <dbReference type="Proteomes" id="UP000594263"/>
    </source>
</evidence>
<dbReference type="PANTHER" id="PTHR31194:SF62">
    <property type="entry name" value="ETHYLENE-RESPONSIVE TRANSCRIPTION FACTOR ERF118"/>
    <property type="match status" value="1"/>
</dbReference>
<dbReference type="SMART" id="SM00380">
    <property type="entry name" value="AP2"/>
    <property type="match status" value="1"/>
</dbReference>
<dbReference type="GO" id="GO:0003700">
    <property type="term" value="F:DNA-binding transcription factor activity"/>
    <property type="evidence" value="ECO:0007669"/>
    <property type="project" value="InterPro"/>
</dbReference>
<feature type="domain" description="AP2/ERF" evidence="7">
    <location>
        <begin position="118"/>
        <end position="179"/>
    </location>
</feature>
<dbReference type="PRINTS" id="PR00367">
    <property type="entry name" value="ETHRSPELEMNT"/>
</dbReference>